<name>A0AAD7TXU6_9APHY</name>
<evidence type="ECO:0000256" key="4">
    <source>
        <dbReference type="ARBA" id="ARBA00023277"/>
    </source>
</evidence>
<dbReference type="PROSITE" id="PS01095">
    <property type="entry name" value="GH18_1"/>
    <property type="match status" value="1"/>
</dbReference>
<dbReference type="Proteomes" id="UP001215151">
    <property type="component" value="Unassembled WGS sequence"/>
</dbReference>
<evidence type="ECO:0000256" key="6">
    <source>
        <dbReference type="ARBA" id="ARBA00023326"/>
    </source>
</evidence>
<dbReference type="InterPro" id="IPR011583">
    <property type="entry name" value="Chitinase_II/V-like_cat"/>
</dbReference>
<keyword evidence="4" id="KW-0119">Carbohydrate metabolism</keyword>
<evidence type="ECO:0000313" key="12">
    <source>
        <dbReference type="EMBL" id="KAJ8488632.1"/>
    </source>
</evidence>
<dbReference type="InterPro" id="IPR050314">
    <property type="entry name" value="Glycosyl_Hydrlase_18"/>
</dbReference>
<comment type="caution">
    <text evidence="12">The sequence shown here is derived from an EMBL/GenBank/DDBJ whole genome shotgun (WGS) entry which is preliminary data.</text>
</comment>
<dbReference type="GO" id="GO:0005576">
    <property type="term" value="C:extracellular region"/>
    <property type="evidence" value="ECO:0007669"/>
    <property type="project" value="TreeGrafter"/>
</dbReference>
<evidence type="ECO:0000256" key="1">
    <source>
        <dbReference type="ARBA" id="ARBA00000822"/>
    </source>
</evidence>
<accession>A0AAD7TXU6</accession>
<evidence type="ECO:0000256" key="3">
    <source>
        <dbReference type="ARBA" id="ARBA00023024"/>
    </source>
</evidence>
<dbReference type="EMBL" id="JAPEVG010000060">
    <property type="protein sequence ID" value="KAJ8488632.1"/>
    <property type="molecule type" value="Genomic_DNA"/>
</dbReference>
<dbReference type="SMART" id="SM00636">
    <property type="entry name" value="Glyco_18"/>
    <property type="match status" value="1"/>
</dbReference>
<reference evidence="12" key="1">
    <citation type="submission" date="2022-11" db="EMBL/GenBank/DDBJ databases">
        <title>Genome Sequence of Cubamyces cubensis.</title>
        <authorList>
            <person name="Buettner E."/>
        </authorList>
    </citation>
    <scope>NUCLEOTIDE SEQUENCE</scope>
    <source>
        <strain evidence="12">MPL-01</strain>
    </source>
</reference>
<protein>
    <recommendedName>
        <fullName evidence="11">GH18 domain-containing protein</fullName>
    </recommendedName>
</protein>
<dbReference type="InterPro" id="IPR001223">
    <property type="entry name" value="Glyco_hydro18_cat"/>
</dbReference>
<feature type="chain" id="PRO_5042083254" description="GH18 domain-containing protein" evidence="10">
    <location>
        <begin position="19"/>
        <end position="434"/>
    </location>
</feature>
<dbReference type="GO" id="GO:0008843">
    <property type="term" value="F:endochitinase activity"/>
    <property type="evidence" value="ECO:0007669"/>
    <property type="project" value="UniProtKB-EC"/>
</dbReference>
<feature type="region of interest" description="Disordered" evidence="9">
    <location>
        <begin position="27"/>
        <end position="46"/>
    </location>
</feature>
<dbReference type="PROSITE" id="PS51910">
    <property type="entry name" value="GH18_2"/>
    <property type="match status" value="1"/>
</dbReference>
<dbReference type="InterPro" id="IPR029070">
    <property type="entry name" value="Chitinase_insertion_sf"/>
</dbReference>
<gene>
    <name evidence="12" type="ORF">ONZ51_g3436</name>
</gene>
<evidence type="ECO:0000259" key="11">
    <source>
        <dbReference type="PROSITE" id="PS51910"/>
    </source>
</evidence>
<dbReference type="PANTHER" id="PTHR11177">
    <property type="entry name" value="CHITINASE"/>
    <property type="match status" value="1"/>
</dbReference>
<keyword evidence="3" id="KW-0146">Chitin degradation</keyword>
<keyword evidence="5 7" id="KW-0326">Glycosidase</keyword>
<evidence type="ECO:0000256" key="7">
    <source>
        <dbReference type="RuleBase" id="RU000489"/>
    </source>
</evidence>
<dbReference type="Pfam" id="PF00704">
    <property type="entry name" value="Glyco_hydro_18"/>
    <property type="match status" value="1"/>
</dbReference>
<comment type="catalytic activity">
    <reaction evidence="1">
        <text>Random endo-hydrolysis of N-acetyl-beta-D-glucosaminide (1-&gt;4)-beta-linkages in chitin and chitodextrins.</text>
        <dbReference type="EC" id="3.2.1.14"/>
    </reaction>
</comment>
<evidence type="ECO:0000256" key="9">
    <source>
        <dbReference type="SAM" id="MobiDB-lite"/>
    </source>
</evidence>
<dbReference type="SUPFAM" id="SSF54556">
    <property type="entry name" value="Chitinase insertion domain"/>
    <property type="match status" value="1"/>
</dbReference>
<comment type="similarity">
    <text evidence="8">Belongs to the glycosyl hydrolase 18 family.</text>
</comment>
<dbReference type="PANTHER" id="PTHR11177:SF392">
    <property type="entry name" value="HAP41P"/>
    <property type="match status" value="1"/>
</dbReference>
<organism evidence="12 13">
    <name type="scientific">Trametes cubensis</name>
    <dbReference type="NCBI Taxonomy" id="1111947"/>
    <lineage>
        <taxon>Eukaryota</taxon>
        <taxon>Fungi</taxon>
        <taxon>Dikarya</taxon>
        <taxon>Basidiomycota</taxon>
        <taxon>Agaricomycotina</taxon>
        <taxon>Agaricomycetes</taxon>
        <taxon>Polyporales</taxon>
        <taxon>Polyporaceae</taxon>
        <taxon>Trametes</taxon>
    </lineage>
</organism>
<evidence type="ECO:0000313" key="13">
    <source>
        <dbReference type="Proteomes" id="UP001215151"/>
    </source>
</evidence>
<dbReference type="SUPFAM" id="SSF51445">
    <property type="entry name" value="(Trans)glycosidases"/>
    <property type="match status" value="1"/>
</dbReference>
<evidence type="ECO:0000256" key="5">
    <source>
        <dbReference type="ARBA" id="ARBA00023295"/>
    </source>
</evidence>
<dbReference type="Gene3D" id="3.10.50.10">
    <property type="match status" value="1"/>
</dbReference>
<keyword evidence="2 7" id="KW-0378">Hydrolase</keyword>
<dbReference type="InterPro" id="IPR017853">
    <property type="entry name" value="GH"/>
</dbReference>
<keyword evidence="10" id="KW-0732">Signal</keyword>
<dbReference type="InterPro" id="IPR001579">
    <property type="entry name" value="Glyco_hydro_18_chit_AS"/>
</dbReference>
<keyword evidence="13" id="KW-1185">Reference proteome</keyword>
<feature type="domain" description="GH18" evidence="11">
    <location>
        <begin position="49"/>
        <end position="434"/>
    </location>
</feature>
<keyword evidence="6" id="KW-0624">Polysaccharide degradation</keyword>
<evidence type="ECO:0000256" key="2">
    <source>
        <dbReference type="ARBA" id="ARBA00022801"/>
    </source>
</evidence>
<feature type="compositionally biased region" description="Low complexity" evidence="9">
    <location>
        <begin position="31"/>
        <end position="46"/>
    </location>
</feature>
<proteinExistence type="inferred from homology"/>
<feature type="signal peptide" evidence="10">
    <location>
        <begin position="1"/>
        <end position="18"/>
    </location>
</feature>
<dbReference type="GO" id="GO:0008061">
    <property type="term" value="F:chitin binding"/>
    <property type="evidence" value="ECO:0007669"/>
    <property type="project" value="InterPro"/>
</dbReference>
<dbReference type="Gene3D" id="3.20.20.80">
    <property type="entry name" value="Glycosidases"/>
    <property type="match status" value="2"/>
</dbReference>
<dbReference type="GO" id="GO:0000272">
    <property type="term" value="P:polysaccharide catabolic process"/>
    <property type="evidence" value="ECO:0007669"/>
    <property type="project" value="UniProtKB-KW"/>
</dbReference>
<dbReference type="AlphaFoldDB" id="A0AAD7TXU6"/>
<sequence length="434" mass="46152">MLSFLYLALFVALPFSQAKLHRSKRSTCKLPSSTSSSNPQPTSTQSSGSRVAAAWYAGYHSSDFPLSSVSWNKYTHLTYSFALTTGDTSQLEFDSSDATLLPQFVKAAHSNNVKALVSVGGWGGSHFYSANVGSAANRTTFVKTLTDFASKYDIDGIDFDWEYPNAQGIGCNVLSPDDTTNFLSFLQELRQDPVGKKLILTAATSVLPWQGPNGSPLTDVSGFAKTLDWIEIMNYDVWGSWSDAVGPNAPLADACAPTQDGSATSAVAAWTAAGMPANQIVLGVPAYGHSFYVTKTAALSSSNAHTLNAYPAFDESKQPAGDKWDDAQGSPDGCGGTLAAPGGDITFWGLVDAGYLTSNGTAAPGIDYRFDACSQTPYVYNESTDVMVSFDDARSFAAKGQFIKSQKLLGFSMWEAGGDHNDILLDSIRGAVGF</sequence>
<evidence type="ECO:0000256" key="8">
    <source>
        <dbReference type="RuleBase" id="RU004453"/>
    </source>
</evidence>
<dbReference type="GO" id="GO:0006032">
    <property type="term" value="P:chitin catabolic process"/>
    <property type="evidence" value="ECO:0007669"/>
    <property type="project" value="UniProtKB-KW"/>
</dbReference>
<evidence type="ECO:0000256" key="10">
    <source>
        <dbReference type="SAM" id="SignalP"/>
    </source>
</evidence>